<dbReference type="KEGG" id="elm:ELI_2563"/>
<reference evidence="1 2" key="2">
    <citation type="journal article" date="2011" name="J. Bacteriol.">
        <title>Complete genome sequence of a carbon monoxide-utilizing acetogen, Eubacterium limosum KIST612.</title>
        <authorList>
            <person name="Roh H."/>
            <person name="Ko H.J."/>
            <person name="Kim D."/>
            <person name="Choi D.G."/>
            <person name="Park S."/>
            <person name="Kim S."/>
            <person name="Chang I.S."/>
            <person name="Choi I.G."/>
        </authorList>
    </citation>
    <scope>NUCLEOTIDE SEQUENCE [LARGE SCALE GENOMIC DNA]</scope>
    <source>
        <strain evidence="1 2">KIST612</strain>
    </source>
</reference>
<dbReference type="InterPro" id="IPR011004">
    <property type="entry name" value="Trimer_LpxA-like_sf"/>
</dbReference>
<proteinExistence type="predicted"/>
<organism evidence="1 2">
    <name type="scientific">Eubacterium callanderi</name>
    <dbReference type="NCBI Taxonomy" id="53442"/>
    <lineage>
        <taxon>Bacteria</taxon>
        <taxon>Bacillati</taxon>
        <taxon>Bacillota</taxon>
        <taxon>Clostridia</taxon>
        <taxon>Eubacteriales</taxon>
        <taxon>Eubacteriaceae</taxon>
        <taxon>Eubacterium</taxon>
    </lineage>
</organism>
<dbReference type="SUPFAM" id="SSF51161">
    <property type="entry name" value="Trimeric LpxA-like enzymes"/>
    <property type="match status" value="1"/>
</dbReference>
<protein>
    <submittedName>
        <fullName evidence="1">Acetyltransferase</fullName>
    </submittedName>
</protein>
<dbReference type="Proteomes" id="UP000006873">
    <property type="component" value="Chromosome"/>
</dbReference>
<gene>
    <name evidence="1" type="ordered locus">ELI_2563</name>
</gene>
<dbReference type="HOGENOM" id="CLU_051638_18_1_9"/>
<accession>E3GE50</accession>
<reference key="1">
    <citation type="submission" date="2010-09" db="EMBL/GenBank/DDBJ databases">
        <authorList>
            <person name="Roh H."/>
            <person name="Ko H.-J."/>
            <person name="Kim D."/>
            <person name="Choi D.G."/>
            <person name="Park S."/>
            <person name="Kim S."/>
            <person name="Kim K.H."/>
            <person name="Chang I.S."/>
            <person name="Choi I.-G."/>
        </authorList>
    </citation>
    <scope>NUCLEOTIDE SEQUENCE</scope>
    <source>
        <strain>KIST612</strain>
    </source>
</reference>
<sequence>MSGVTIGRGAVVAAGAVVTKDIPPYEVWGGVPAKKIKERV</sequence>
<keyword evidence="2" id="KW-1185">Reference proteome</keyword>
<name>E3GE50_9FIRM</name>
<dbReference type="Gene3D" id="2.160.10.10">
    <property type="entry name" value="Hexapeptide repeat proteins"/>
    <property type="match status" value="1"/>
</dbReference>
<evidence type="ECO:0000313" key="1">
    <source>
        <dbReference type="EMBL" id="ADO37545.1"/>
    </source>
</evidence>
<dbReference type="AlphaFoldDB" id="E3GE50"/>
<dbReference type="EMBL" id="CP002273">
    <property type="protein sequence ID" value="ADO37545.1"/>
    <property type="molecule type" value="Genomic_DNA"/>
</dbReference>
<dbReference type="PANTHER" id="PTHR43300">
    <property type="entry name" value="ACETYLTRANSFERASE"/>
    <property type="match status" value="1"/>
</dbReference>
<dbReference type="InterPro" id="IPR050179">
    <property type="entry name" value="Trans_hexapeptide_repeat"/>
</dbReference>
<dbReference type="PANTHER" id="PTHR43300:SF11">
    <property type="entry name" value="ACETYLTRANSFERASE RV3034C-RELATED"/>
    <property type="match status" value="1"/>
</dbReference>
<evidence type="ECO:0000313" key="2">
    <source>
        <dbReference type="Proteomes" id="UP000006873"/>
    </source>
</evidence>